<proteinExistence type="predicted"/>
<keyword evidence="2" id="KW-1185">Reference proteome</keyword>
<dbReference type="AlphaFoldDB" id="A0A0N7YN05"/>
<dbReference type="EMBL" id="BBNO01000019">
    <property type="protein sequence ID" value="GAO13067.1"/>
    <property type="molecule type" value="Genomic_DNA"/>
</dbReference>
<dbReference type="Proteomes" id="UP000048965">
    <property type="component" value="Unassembled WGS sequence"/>
</dbReference>
<reference evidence="2" key="1">
    <citation type="submission" date="2014-09" db="EMBL/GenBank/DDBJ databases">
        <title>Whole genome shotgun sequence of Streptomyces sp. NBRC 110027.</title>
        <authorList>
            <person name="Komaki H."/>
            <person name="Ichikawa N."/>
            <person name="Katano-Makiyama Y."/>
            <person name="Hosoyama A."/>
            <person name="Hashimoto M."/>
            <person name="Uohara A."/>
            <person name="Kitahashi Y."/>
            <person name="Ohji S."/>
            <person name="Kimura A."/>
            <person name="Yamazoe A."/>
            <person name="Igarashi Y."/>
            <person name="Fujita N."/>
        </authorList>
    </citation>
    <scope>NUCLEOTIDE SEQUENCE [LARGE SCALE GENOMIC DNA]</scope>
    <source>
        <strain evidence="2">NBRC 110027</strain>
    </source>
</reference>
<dbReference type="RefSeq" id="WP_042162579.1">
    <property type="nucleotide sequence ID" value="NZ_BBNO01000019.2"/>
</dbReference>
<gene>
    <name evidence="1" type="ORF">TPA0598_19_00020</name>
</gene>
<comment type="caution">
    <text evidence="1">The sequence shown here is derived from an EMBL/GenBank/DDBJ whole genome shotgun (WGS) entry which is preliminary data.</text>
</comment>
<evidence type="ECO:0000313" key="2">
    <source>
        <dbReference type="Proteomes" id="UP000048965"/>
    </source>
</evidence>
<reference evidence="1 2" key="2">
    <citation type="journal article" date="2015" name="Stand. Genomic Sci.">
        <title>Draft genome sequence of marine-derived Streptomyces sp. TP-A0598, a producer of anti-MRSA antibiotic lydicamycins.</title>
        <authorList>
            <person name="Komaki H."/>
            <person name="Ichikawa N."/>
            <person name="Hosoyama A."/>
            <person name="Fujita N."/>
            <person name="Igarashi Y."/>
        </authorList>
    </citation>
    <scope>NUCLEOTIDE SEQUENCE [LARGE SCALE GENOMIC DNA]</scope>
    <source>
        <strain evidence="1 2">NBRC 110027</strain>
    </source>
</reference>
<name>A0A0N7YN05_9ACTN</name>
<protein>
    <submittedName>
        <fullName evidence="1">Uncharacterized protein</fullName>
    </submittedName>
</protein>
<sequence>MTDSHTPGPRRVARRRPAIALVAMPLAAFGIVLSPSVAQASPTLEPGFNYITPRTGESSVITSSPLWDNNIDGNPQVGLAAKEDGDNTLSQGFKSLPQPDGSISFTRGKSGNCLTLPKFGQLTESKCDGGDAQRLPAAQHRVAALCIAFEKYPKLSMQCAKARRLIA</sequence>
<evidence type="ECO:0000313" key="1">
    <source>
        <dbReference type="EMBL" id="GAO13067.1"/>
    </source>
</evidence>
<organism evidence="1 2">
    <name type="scientific">Streptomyces lydicamycinicus</name>
    <dbReference type="NCBI Taxonomy" id="1546107"/>
    <lineage>
        <taxon>Bacteria</taxon>
        <taxon>Bacillati</taxon>
        <taxon>Actinomycetota</taxon>
        <taxon>Actinomycetes</taxon>
        <taxon>Kitasatosporales</taxon>
        <taxon>Streptomycetaceae</taxon>
        <taxon>Streptomyces</taxon>
    </lineage>
</organism>
<accession>A0A0N7YN05</accession>